<proteinExistence type="predicted"/>
<dbReference type="GeneID" id="65132289"/>
<feature type="transmembrane region" description="Helical" evidence="1">
    <location>
        <begin position="6"/>
        <end position="22"/>
    </location>
</feature>
<evidence type="ECO:0000313" key="2">
    <source>
        <dbReference type="EMBL" id="QOR56270.1"/>
    </source>
</evidence>
<organism evidence="2 3">
    <name type="scientific">Bacillus phage DLc1</name>
    <dbReference type="NCBI Taxonomy" id="2777318"/>
    <lineage>
        <taxon>Viruses</taxon>
        <taxon>Duplodnaviria</taxon>
        <taxon>Heunggongvirae</taxon>
        <taxon>Uroviricota</taxon>
        <taxon>Caudoviricetes</taxon>
        <taxon>Salasmaviridae</taxon>
        <taxon>Huangshavirus</taxon>
        <taxon>Huangshavirus dlcuna</taxon>
    </lineage>
</organism>
<dbReference type="Proteomes" id="UP000593635">
    <property type="component" value="Segment"/>
</dbReference>
<dbReference type="KEGG" id="vg:65132289"/>
<dbReference type="EMBL" id="MW012634">
    <property type="protein sequence ID" value="QOR56270.1"/>
    <property type="molecule type" value="Genomic_DNA"/>
</dbReference>
<dbReference type="RefSeq" id="YP_010113751.1">
    <property type="nucleotide sequence ID" value="NC_055908.1"/>
</dbReference>
<feature type="transmembrane region" description="Helical" evidence="1">
    <location>
        <begin position="43"/>
        <end position="64"/>
    </location>
</feature>
<reference evidence="2 3" key="1">
    <citation type="submission" date="2020-09" db="EMBL/GenBank/DDBJ databases">
        <authorList>
            <person name="Li C."/>
            <person name="Ding Y."/>
            <person name="Wu Q."/>
        </authorList>
    </citation>
    <scope>NUCLEOTIDE SEQUENCE [LARGE SCALE GENOMIC DNA]</scope>
</reference>
<keyword evidence="3" id="KW-1185">Reference proteome</keyword>
<protein>
    <submittedName>
        <fullName evidence="2">Uncharacterized protein</fullName>
    </submittedName>
</protein>
<name>A0A7M1RT96_9CAUD</name>
<sequence length="70" mass="8375">MMYFGWYMVMGLPIFITAKWFAPEIMEETYNKLPLDKNIIDCIFLVGICLTWLPMLFIVIPKILKERKDK</sequence>
<evidence type="ECO:0000313" key="3">
    <source>
        <dbReference type="Proteomes" id="UP000593635"/>
    </source>
</evidence>
<keyword evidence="1" id="KW-0812">Transmembrane</keyword>
<accession>A0A7M1RT96</accession>
<evidence type="ECO:0000256" key="1">
    <source>
        <dbReference type="SAM" id="Phobius"/>
    </source>
</evidence>
<keyword evidence="1" id="KW-0472">Membrane</keyword>
<keyword evidence="1" id="KW-1133">Transmembrane helix</keyword>